<dbReference type="GO" id="GO:0051082">
    <property type="term" value="F:unfolded protein binding"/>
    <property type="evidence" value="ECO:0007669"/>
    <property type="project" value="InterPro"/>
</dbReference>
<reference evidence="3 4" key="1">
    <citation type="journal article" date="2014" name="Nat. Commun.">
        <title>Physiological and genomic features of highly alkaliphilic hydrogen-utilizing Betaproteobacteria from a continental serpentinizing site.</title>
        <authorList>
            <person name="Suzuki S."/>
            <person name="Kuenen J.G."/>
            <person name="Schipper K."/>
            <person name="van der Velde S."/>
            <person name="Ishii S."/>
            <person name="Wu A."/>
            <person name="Sorokin D.Y."/>
            <person name="Tenney A."/>
            <person name="Meng X.Y."/>
            <person name="Morrill P.L."/>
            <person name="Kamagata Y."/>
            <person name="Muyzer G."/>
            <person name="Nealson K.H."/>
        </authorList>
    </citation>
    <scope>NUCLEOTIDE SEQUENCE [LARGE SCALE GENOMIC DNA]</scope>
    <source>
        <strain evidence="3 4">B1</strain>
    </source>
</reference>
<dbReference type="RefSeq" id="WP_034111589.1">
    <property type="nucleotide sequence ID" value="NZ_AP014569.1"/>
</dbReference>
<dbReference type="Proteomes" id="UP000066014">
    <property type="component" value="Chromosome"/>
</dbReference>
<keyword evidence="4" id="KW-1185">Reference proteome</keyword>
<keyword evidence="1" id="KW-0534">Nitrate assimilation</keyword>
<dbReference type="HOGENOM" id="CLU_084469_0_1_4"/>
<dbReference type="PANTHER" id="PTHR43680:SF2">
    <property type="entry name" value="NITRATE REDUCTASE MOLYBDENUM COFACTOR ASSEMBLY CHAPERONE NARJ"/>
    <property type="match status" value="1"/>
</dbReference>
<dbReference type="EMBL" id="AP014569">
    <property type="protein sequence ID" value="BAO82317.1"/>
    <property type="molecule type" value="Genomic_DNA"/>
</dbReference>
<evidence type="ECO:0000256" key="2">
    <source>
        <dbReference type="SAM" id="MobiDB-lite"/>
    </source>
</evidence>
<dbReference type="AlphaFoldDB" id="A0A060NKS8"/>
<dbReference type="InterPro" id="IPR036411">
    <property type="entry name" value="TorD-like_sf"/>
</dbReference>
<dbReference type="STRING" id="1458426.SMCB_0089"/>
<gene>
    <name evidence="3" type="ORF">SMCB_0089</name>
</gene>
<dbReference type="InterPro" id="IPR020945">
    <property type="entry name" value="DMSO/NO3_reduct_chaperone"/>
</dbReference>
<evidence type="ECO:0000313" key="3">
    <source>
        <dbReference type="EMBL" id="BAO82317.1"/>
    </source>
</evidence>
<dbReference type="Pfam" id="PF02613">
    <property type="entry name" value="Nitrate_red_del"/>
    <property type="match status" value="1"/>
</dbReference>
<dbReference type="GO" id="GO:0042128">
    <property type="term" value="P:nitrate assimilation"/>
    <property type="evidence" value="ECO:0007669"/>
    <property type="project" value="UniProtKB-KW"/>
</dbReference>
<name>A0A060NKS8_9BURK</name>
<dbReference type="KEGG" id="cbab:SMCB_0089"/>
<dbReference type="GO" id="GO:0016530">
    <property type="term" value="F:metallochaperone activity"/>
    <property type="evidence" value="ECO:0007669"/>
    <property type="project" value="TreeGrafter"/>
</dbReference>
<evidence type="ECO:0000313" key="4">
    <source>
        <dbReference type="Proteomes" id="UP000066014"/>
    </source>
</evidence>
<dbReference type="InterPro" id="IPR003765">
    <property type="entry name" value="NO3_reductase_chaperone_NarJ"/>
</dbReference>
<accession>A0A060NKS8</accession>
<dbReference type="PANTHER" id="PTHR43680">
    <property type="entry name" value="NITRATE REDUCTASE MOLYBDENUM COFACTOR ASSEMBLY CHAPERONE"/>
    <property type="match status" value="1"/>
</dbReference>
<evidence type="ECO:0000256" key="1">
    <source>
        <dbReference type="ARBA" id="ARBA00023063"/>
    </source>
</evidence>
<dbReference type="GO" id="GO:0051131">
    <property type="term" value="P:chaperone-mediated protein complex assembly"/>
    <property type="evidence" value="ECO:0007669"/>
    <property type="project" value="InterPro"/>
</dbReference>
<dbReference type="OrthoDB" id="8478585at2"/>
<dbReference type="SUPFAM" id="SSF89155">
    <property type="entry name" value="TorD-like"/>
    <property type="match status" value="1"/>
</dbReference>
<feature type="region of interest" description="Disordered" evidence="2">
    <location>
        <begin position="203"/>
        <end position="234"/>
    </location>
</feature>
<sequence>MSHHSPPLAPSMQLTLRALAHLLRYPDAALRAHLPELRAALQQEAALAAPRLAELEQLLQRLQHSSGLTVEAEYVELFDRGRGTALHLFEHVHGDSRDRGPAMIDLLQTYEQAGLYLDADDLPDYLPVLLEFASTQPAEQARAFLHETAHIVRAIFSALLKRQSPYACVLAAVLELAGEAAEPVPVAADPDLDQAWAEPAAFDGCASSGQTRPDQPQPIRFVKPSKPSHQGAQT</sequence>
<organism evidence="3 4">
    <name type="scientific">Serpentinimonas maccroryi</name>
    <dbReference type="NCBI Taxonomy" id="1458426"/>
    <lineage>
        <taxon>Bacteria</taxon>
        <taxon>Pseudomonadati</taxon>
        <taxon>Pseudomonadota</taxon>
        <taxon>Betaproteobacteria</taxon>
        <taxon>Burkholderiales</taxon>
        <taxon>Comamonadaceae</taxon>
        <taxon>Serpentinimonas</taxon>
    </lineage>
</organism>
<dbReference type="Gene3D" id="1.10.3480.10">
    <property type="entry name" value="TorD-like"/>
    <property type="match status" value="1"/>
</dbReference>
<proteinExistence type="predicted"/>
<dbReference type="NCBIfam" id="TIGR00684">
    <property type="entry name" value="narJ"/>
    <property type="match status" value="1"/>
</dbReference>
<protein>
    <submittedName>
        <fullName evidence="3">Nitrate reductase delta subunit</fullName>
    </submittedName>
</protein>